<dbReference type="AlphaFoldDB" id="A0A3M8RGH1"/>
<reference evidence="2" key="1">
    <citation type="submission" date="2018-10" db="EMBL/GenBank/DDBJ databases">
        <title>Acidithiobacillus sulfuriphilus sp. nov.: an extremely acidophilic sulfur-oxidizing chemolithotroph isolated from a neutral pH environment.</title>
        <authorList>
            <person name="Falagan C."/>
            <person name="Moya-Beltran A."/>
            <person name="Quatrini R."/>
            <person name="Johnson D.B."/>
        </authorList>
    </citation>
    <scope>NUCLEOTIDE SEQUENCE [LARGE SCALE GENOMIC DNA]</scope>
    <source>
        <strain evidence="2">CJ-2</strain>
    </source>
</reference>
<feature type="region of interest" description="Disordered" evidence="1">
    <location>
        <begin position="1"/>
        <end position="21"/>
    </location>
</feature>
<comment type="caution">
    <text evidence="2">The sequence shown here is derived from an EMBL/GenBank/DDBJ whole genome shotgun (WGS) entry which is preliminary data.</text>
</comment>
<organism evidence="2">
    <name type="scientific">Acidithiobacillus sulfuriphilus</name>
    <dbReference type="NCBI Taxonomy" id="1867749"/>
    <lineage>
        <taxon>Bacteria</taxon>
        <taxon>Pseudomonadati</taxon>
        <taxon>Pseudomonadota</taxon>
        <taxon>Acidithiobacillia</taxon>
        <taxon>Acidithiobacillales</taxon>
        <taxon>Acidithiobacillaceae</taxon>
        <taxon>Acidithiobacillus</taxon>
    </lineage>
</organism>
<protein>
    <recommendedName>
        <fullName evidence="3">PilZ domain-containing protein</fullName>
    </recommendedName>
</protein>
<dbReference type="EMBL" id="RIZI01000132">
    <property type="protein sequence ID" value="RNF67643.1"/>
    <property type="molecule type" value="Genomic_DNA"/>
</dbReference>
<proteinExistence type="predicted"/>
<evidence type="ECO:0000256" key="1">
    <source>
        <dbReference type="SAM" id="MobiDB-lite"/>
    </source>
</evidence>
<sequence>MPPWEIVDYEPSPKEGASDVGESPLRDYANRLFSGWALLPLDTAKEGLTFLQRAQRVLTVILEGEEGQDRSSYLLSVDPATQTLQLRLPEPPAPADLLAPGRLVLVIGRAQEFLLGFLAPIHALFSQSLQVGWPTTIYQLQKRLYWRRLVLSLAKVRLRRPGQPDLLGDLVDLGWGGLGMRLPWMEDLALQRGAGMEVLLSAPGSLDWESRGELRHWRRVEEAGSLWLRVGLRFDLQPKQHEELLHWAARQRMRLDG</sequence>
<dbReference type="RefSeq" id="WP_123102392.1">
    <property type="nucleotide sequence ID" value="NZ_CP127527.1"/>
</dbReference>
<name>A0A3M8RGH1_9PROT</name>
<evidence type="ECO:0008006" key="3">
    <source>
        <dbReference type="Google" id="ProtNLM"/>
    </source>
</evidence>
<accession>A0A3M8RGH1</accession>
<evidence type="ECO:0000313" key="2">
    <source>
        <dbReference type="EMBL" id="RNF67643.1"/>
    </source>
</evidence>
<gene>
    <name evidence="2" type="ORF">EC580_03955</name>
</gene>